<dbReference type="OrthoDB" id="2807033at2"/>
<keyword evidence="3" id="KW-0675">Receptor</keyword>
<keyword evidence="2" id="KW-0732">Signal</keyword>
<keyword evidence="4" id="KW-1185">Reference proteome</keyword>
<feature type="signal peptide" evidence="2">
    <location>
        <begin position="1"/>
        <end position="19"/>
    </location>
</feature>
<reference evidence="4" key="1">
    <citation type="submission" date="2017-02" db="EMBL/GenBank/DDBJ databases">
        <authorList>
            <person name="Varghese N."/>
            <person name="Submissions S."/>
        </authorList>
    </citation>
    <scope>NUCLEOTIDE SEQUENCE [LARGE SCALE GENOMIC DNA]</scope>
    <source>
        <strain evidence="4">USBA 833</strain>
    </source>
</reference>
<dbReference type="STRING" id="1147123.SAMN05443428_10624"/>
<evidence type="ECO:0000313" key="3">
    <source>
        <dbReference type="EMBL" id="SKA84511.1"/>
    </source>
</evidence>
<gene>
    <name evidence="3" type="ORF">SAMN05443428_10624</name>
</gene>
<accession>A0A1T4X6L4</accession>
<name>A0A1T4X6L4_9CLOT</name>
<dbReference type="PANTHER" id="PTHR42928">
    <property type="entry name" value="TRICARBOXYLATE-BINDING PROTEIN"/>
    <property type="match status" value="1"/>
</dbReference>
<evidence type="ECO:0000256" key="1">
    <source>
        <dbReference type="ARBA" id="ARBA00006987"/>
    </source>
</evidence>
<dbReference type="EMBL" id="FUYH01000006">
    <property type="protein sequence ID" value="SKA84511.1"/>
    <property type="molecule type" value="Genomic_DNA"/>
</dbReference>
<dbReference type="SUPFAM" id="SSF53850">
    <property type="entry name" value="Periplasmic binding protein-like II"/>
    <property type="match status" value="1"/>
</dbReference>
<evidence type="ECO:0000313" key="4">
    <source>
        <dbReference type="Proteomes" id="UP000190105"/>
    </source>
</evidence>
<dbReference type="RefSeq" id="WP_078696019.1">
    <property type="nucleotide sequence ID" value="NZ_FUYH01000006.1"/>
</dbReference>
<dbReference type="Gene3D" id="3.40.190.150">
    <property type="entry name" value="Bordetella uptake gene, domain 1"/>
    <property type="match status" value="1"/>
</dbReference>
<dbReference type="InterPro" id="IPR042100">
    <property type="entry name" value="Bug_dom1"/>
</dbReference>
<organism evidence="3 4">
    <name type="scientific">Caloramator quimbayensis</name>
    <dbReference type="NCBI Taxonomy" id="1147123"/>
    <lineage>
        <taxon>Bacteria</taxon>
        <taxon>Bacillati</taxon>
        <taxon>Bacillota</taxon>
        <taxon>Clostridia</taxon>
        <taxon>Eubacteriales</taxon>
        <taxon>Clostridiaceae</taxon>
        <taxon>Caloramator</taxon>
    </lineage>
</organism>
<dbReference type="PANTHER" id="PTHR42928:SF5">
    <property type="entry name" value="BLR1237 PROTEIN"/>
    <property type="match status" value="1"/>
</dbReference>
<protein>
    <submittedName>
        <fullName evidence="3">Tripartite-type tricarboxylate transporter, receptor component TctC</fullName>
    </submittedName>
</protein>
<dbReference type="Pfam" id="PF03401">
    <property type="entry name" value="TctC"/>
    <property type="match status" value="1"/>
</dbReference>
<comment type="similarity">
    <text evidence="1">Belongs to the UPF0065 (bug) family.</text>
</comment>
<evidence type="ECO:0000256" key="2">
    <source>
        <dbReference type="SAM" id="SignalP"/>
    </source>
</evidence>
<dbReference type="AlphaFoldDB" id="A0A1T4X6L4"/>
<dbReference type="PROSITE" id="PS51257">
    <property type="entry name" value="PROKAR_LIPOPROTEIN"/>
    <property type="match status" value="1"/>
</dbReference>
<dbReference type="Proteomes" id="UP000190105">
    <property type="component" value="Unassembled WGS sequence"/>
</dbReference>
<feature type="chain" id="PRO_5012504581" evidence="2">
    <location>
        <begin position="20"/>
        <end position="342"/>
    </location>
</feature>
<sequence>MKKTLAVLLIAIMCTFTFASCKKQTKNSFEGQNIRAVIGSTSTSGDSYMIADITSRYLSKQLKANIKVDAVGAGPALQTISTAKPDGKTIMIFHDMTYLGVLFGAFDKKYALENMVIGPRVGINPGAIFAAKASAPYNNMKEMAEYLKANPDKHARVAVEAGGVSHIGFISYYEWVAKQYGQDVADRVDVVIGGSTADKCQMLWDGNADVIFADYSSLLQYTDPKVEDKLRMKFVGLLDKIDGESCPTFAEMGITLNGEPFVFSKEFIIYLPKDTPAELVKELDAAVSEISKDETFKAEMAKLKYKVDYLSAEETKKHIIEKRDSLEALIKAAPSLDKLTEK</sequence>
<dbReference type="Gene3D" id="3.40.190.10">
    <property type="entry name" value="Periplasmic binding protein-like II"/>
    <property type="match status" value="1"/>
</dbReference>
<proteinExistence type="inferred from homology"/>
<dbReference type="InterPro" id="IPR005064">
    <property type="entry name" value="BUG"/>
</dbReference>